<gene>
    <name evidence="2" type="ORF">HNR67_006390</name>
</gene>
<proteinExistence type="predicted"/>
<organism evidence="2 3">
    <name type="scientific">Crossiella cryophila</name>
    <dbReference type="NCBI Taxonomy" id="43355"/>
    <lineage>
        <taxon>Bacteria</taxon>
        <taxon>Bacillati</taxon>
        <taxon>Actinomycetota</taxon>
        <taxon>Actinomycetes</taxon>
        <taxon>Pseudonocardiales</taxon>
        <taxon>Pseudonocardiaceae</taxon>
        <taxon>Crossiella</taxon>
    </lineage>
</organism>
<keyword evidence="3" id="KW-1185">Reference proteome</keyword>
<evidence type="ECO:0000259" key="1">
    <source>
        <dbReference type="Pfam" id="PF05368"/>
    </source>
</evidence>
<dbReference type="EMBL" id="JACHMH010000001">
    <property type="protein sequence ID" value="MBB4680272.1"/>
    <property type="molecule type" value="Genomic_DNA"/>
</dbReference>
<accession>A0A7W7FWH6</accession>
<dbReference type="Proteomes" id="UP000533598">
    <property type="component" value="Unassembled WGS sequence"/>
</dbReference>
<dbReference type="PANTHER" id="PTHR43162:SF1">
    <property type="entry name" value="PRESTALK A DIFFERENTIATION PROTEIN A"/>
    <property type="match status" value="1"/>
</dbReference>
<dbReference type="Gene3D" id="3.90.25.10">
    <property type="entry name" value="UDP-galactose 4-epimerase, domain 1"/>
    <property type="match status" value="1"/>
</dbReference>
<evidence type="ECO:0000313" key="2">
    <source>
        <dbReference type="EMBL" id="MBB4680272.1"/>
    </source>
</evidence>
<evidence type="ECO:0000313" key="3">
    <source>
        <dbReference type="Proteomes" id="UP000533598"/>
    </source>
</evidence>
<dbReference type="Gene3D" id="3.40.50.720">
    <property type="entry name" value="NAD(P)-binding Rossmann-like Domain"/>
    <property type="match status" value="1"/>
</dbReference>
<name>A0A7W7FWH6_9PSEU</name>
<dbReference type="InterPro" id="IPR051604">
    <property type="entry name" value="Ergot_Alk_Oxidoreductase"/>
</dbReference>
<comment type="caution">
    <text evidence="2">The sequence shown here is derived from an EMBL/GenBank/DDBJ whole genome shotgun (WGS) entry which is preliminary data.</text>
</comment>
<dbReference type="RefSeq" id="WP_185005950.1">
    <property type="nucleotide sequence ID" value="NZ_BAAAUI010000009.1"/>
</dbReference>
<feature type="domain" description="NmrA-like" evidence="1">
    <location>
        <begin position="2"/>
        <end position="95"/>
    </location>
</feature>
<sequence>MTILVAGATGTVGRQVVRQLLAGGHRVRALTRNPEQAGLPAEVELARGDLSNPASVEPALEGVTGLHMITVAGHGTVDTGHELVALAARAGVQRVSVLGGWEETSVEQALSASDLGWTWLRPVEFMANATEWAEEIRTEGLVRVFGNAPSAAVHEADIAAVAVAALTQDGHAGQSYLLTGPEALTAAERIALLSAATGHEIKVVQQTEEELRAGMAAAGMDSDYIDFAVELGANPPDIGKHPVPTVGEVVGRPALTFAQWATENADLFRPDKGSQ</sequence>
<dbReference type="PANTHER" id="PTHR43162">
    <property type="match status" value="1"/>
</dbReference>
<protein>
    <submittedName>
        <fullName evidence="2">Uncharacterized protein YbjT (DUF2867 family)</fullName>
    </submittedName>
</protein>
<dbReference type="SUPFAM" id="SSF51735">
    <property type="entry name" value="NAD(P)-binding Rossmann-fold domains"/>
    <property type="match status" value="1"/>
</dbReference>
<dbReference type="Pfam" id="PF05368">
    <property type="entry name" value="NmrA"/>
    <property type="match status" value="1"/>
</dbReference>
<reference evidence="2 3" key="1">
    <citation type="submission" date="2020-08" db="EMBL/GenBank/DDBJ databases">
        <title>Sequencing the genomes of 1000 actinobacteria strains.</title>
        <authorList>
            <person name="Klenk H.-P."/>
        </authorList>
    </citation>
    <scope>NUCLEOTIDE SEQUENCE [LARGE SCALE GENOMIC DNA]</scope>
    <source>
        <strain evidence="2 3">DSM 44230</strain>
    </source>
</reference>
<dbReference type="InterPro" id="IPR008030">
    <property type="entry name" value="NmrA-like"/>
</dbReference>
<dbReference type="AlphaFoldDB" id="A0A7W7FWH6"/>
<dbReference type="InterPro" id="IPR036291">
    <property type="entry name" value="NAD(P)-bd_dom_sf"/>
</dbReference>